<dbReference type="AlphaFoldDB" id="A0A1C3H9P0"/>
<evidence type="ECO:0000256" key="1">
    <source>
        <dbReference type="SAM" id="SignalP"/>
    </source>
</evidence>
<reference evidence="3" key="1">
    <citation type="submission" date="2016-05" db="EMBL/GenBank/DDBJ databases">
        <authorList>
            <person name="Cock P.J.A."/>
            <person name="Cock P.J.A."/>
        </authorList>
    </citation>
    <scope>NUCLEOTIDE SEQUENCE</scope>
    <source>
        <strain evidence="3">PWN146_assembly</strain>
    </source>
</reference>
<name>A0A1C3H9P0_SERMA</name>
<dbReference type="Pfam" id="PF11622">
    <property type="entry name" value="DUF3251"/>
    <property type="match status" value="1"/>
</dbReference>
<dbReference type="InterPro" id="IPR021658">
    <property type="entry name" value="DUF3251"/>
</dbReference>
<sequence length="186" mass="19805">MTTCYPKIALLAAAVLLTGCAHNAAVPQLRHQVAALNQKVSVLTDQTTALERQNLLNQHSDNGVYLLPAARSAARLQSGIGELSVSLSHIKSEANGTQAQLHVRILSQATLPPFNAVVEWGQLDEATGRPLTAEALSQPIASADSLLPKPGQDFELRFSGLTPEQLGYIRLHSLVATAQPAVVQPH</sequence>
<keyword evidence="3" id="KW-0449">Lipoprotein</keyword>
<protein>
    <submittedName>
        <fullName evidence="3">Putative lipoprotein YajI</fullName>
    </submittedName>
</protein>
<feature type="chain" id="PRO_5008674993" evidence="1">
    <location>
        <begin position="25"/>
        <end position="186"/>
    </location>
</feature>
<organism evidence="3">
    <name type="scientific">Serratia marcescens</name>
    <dbReference type="NCBI Taxonomy" id="615"/>
    <lineage>
        <taxon>Bacteria</taxon>
        <taxon>Pseudomonadati</taxon>
        <taxon>Pseudomonadota</taxon>
        <taxon>Gammaproteobacteria</taxon>
        <taxon>Enterobacterales</taxon>
        <taxon>Yersiniaceae</taxon>
        <taxon>Serratia</taxon>
    </lineage>
</organism>
<accession>A0A1C3H9P0</accession>
<dbReference type="InterPro" id="IPR037125">
    <property type="entry name" value="YajI-like_sf"/>
</dbReference>
<gene>
    <name evidence="3" type="primary">yajI</name>
    <name evidence="3" type="ORF">PWN146_00425</name>
</gene>
<proteinExistence type="predicted"/>
<evidence type="ECO:0000259" key="2">
    <source>
        <dbReference type="Pfam" id="PF11622"/>
    </source>
</evidence>
<dbReference type="NCBIfam" id="NF008575">
    <property type="entry name" value="PRK11530.1"/>
    <property type="match status" value="1"/>
</dbReference>
<dbReference type="Gene3D" id="2.60.40.1620">
    <property type="entry name" value="Lipoprotein YajI-like"/>
    <property type="match status" value="1"/>
</dbReference>
<keyword evidence="1" id="KW-0732">Signal</keyword>
<feature type="signal peptide" evidence="1">
    <location>
        <begin position="1"/>
        <end position="24"/>
    </location>
</feature>
<dbReference type="EMBL" id="LT575490">
    <property type="protein sequence ID" value="SAY41761.1"/>
    <property type="molecule type" value="Genomic_DNA"/>
</dbReference>
<evidence type="ECO:0000313" key="3">
    <source>
        <dbReference type="EMBL" id="SAY41761.1"/>
    </source>
</evidence>
<feature type="domain" description="DUF3251" evidence="2">
    <location>
        <begin position="20"/>
        <end position="175"/>
    </location>
</feature>
<dbReference type="PROSITE" id="PS51257">
    <property type="entry name" value="PROKAR_LIPOPROTEIN"/>
    <property type="match status" value="1"/>
</dbReference>